<name>A4G929_HERAR</name>
<dbReference type="SUPFAM" id="SSF63411">
    <property type="entry name" value="LuxS/MPP-like metallohydrolase"/>
    <property type="match status" value="2"/>
</dbReference>
<dbReference type="GO" id="GO:0046872">
    <property type="term" value="F:metal ion binding"/>
    <property type="evidence" value="ECO:0007669"/>
    <property type="project" value="InterPro"/>
</dbReference>
<feature type="signal peptide" evidence="1">
    <location>
        <begin position="1"/>
        <end position="19"/>
    </location>
</feature>
<dbReference type="eggNOG" id="COG0612">
    <property type="taxonomic scope" value="Bacteria"/>
</dbReference>
<dbReference type="Proteomes" id="UP000006697">
    <property type="component" value="Chromosome"/>
</dbReference>
<evidence type="ECO:0000256" key="1">
    <source>
        <dbReference type="SAM" id="SignalP"/>
    </source>
</evidence>
<gene>
    <name evidence="3" type="ordered locus">HEAR2902</name>
</gene>
<dbReference type="Gene3D" id="3.30.830.10">
    <property type="entry name" value="Metalloenzyme, LuxS/M16 peptidase-like"/>
    <property type="match status" value="2"/>
</dbReference>
<dbReference type="HOGENOM" id="CLU_009902_6_0_4"/>
<protein>
    <submittedName>
        <fullName evidence="3">Peptidase M16</fullName>
    </submittedName>
</protein>
<dbReference type="InterPro" id="IPR011249">
    <property type="entry name" value="Metalloenz_LuxS/M16"/>
</dbReference>
<dbReference type="InterPro" id="IPR050361">
    <property type="entry name" value="MPP/UQCRC_Complex"/>
</dbReference>
<feature type="domain" description="Peptidase M16 C-terminal" evidence="2">
    <location>
        <begin position="193"/>
        <end position="368"/>
    </location>
</feature>
<evidence type="ECO:0000313" key="4">
    <source>
        <dbReference type="Proteomes" id="UP000006697"/>
    </source>
</evidence>
<dbReference type="PANTHER" id="PTHR11851:SF224">
    <property type="entry name" value="PROCESSING PROTEASE"/>
    <property type="match status" value="1"/>
</dbReference>
<dbReference type="AlphaFoldDB" id="A4G929"/>
<feature type="chain" id="PRO_5002669232" evidence="1">
    <location>
        <begin position="20"/>
        <end position="436"/>
    </location>
</feature>
<dbReference type="EMBL" id="CU207211">
    <property type="protein sequence ID" value="CAL63016.1"/>
    <property type="molecule type" value="Genomic_DNA"/>
</dbReference>
<dbReference type="OrthoDB" id="9811314at2"/>
<dbReference type="PANTHER" id="PTHR11851">
    <property type="entry name" value="METALLOPROTEASE"/>
    <property type="match status" value="1"/>
</dbReference>
<reference evidence="3 4" key="1">
    <citation type="journal article" date="2007" name="PLoS Genet.">
        <title>A tale of two oxidation states: bacterial colonization of arsenic-rich environments.</title>
        <authorList>
            <person name="Muller D."/>
            <person name="Medigue C."/>
            <person name="Koechler S."/>
            <person name="Barbe V."/>
            <person name="Barakat M."/>
            <person name="Talla E."/>
            <person name="Bonnefoy V."/>
            <person name="Krin E."/>
            <person name="Arsene-Ploetze F."/>
            <person name="Carapito C."/>
            <person name="Chandler M."/>
            <person name="Cournoyer B."/>
            <person name="Cruveiller S."/>
            <person name="Dossat C."/>
            <person name="Duval S."/>
            <person name="Heymann M."/>
            <person name="Leize E."/>
            <person name="Lieutaud A."/>
            <person name="Lievremont D."/>
            <person name="Makita Y."/>
            <person name="Mangenot S."/>
            <person name="Nitschke W."/>
            <person name="Ortet P."/>
            <person name="Perdrial N."/>
            <person name="Schoepp B."/>
            <person name="Siguier N."/>
            <person name="Simeonova D.D."/>
            <person name="Rouy Z."/>
            <person name="Segurens B."/>
            <person name="Turlin E."/>
            <person name="Vallenet D."/>
            <person name="Van Dorsselaer A."/>
            <person name="Weiss S."/>
            <person name="Weissenbach J."/>
            <person name="Lett M.C."/>
            <person name="Danchin A."/>
            <person name="Bertin P.N."/>
        </authorList>
    </citation>
    <scope>NUCLEOTIDE SEQUENCE [LARGE SCALE GENOMIC DNA]</scope>
    <source>
        <strain evidence="4">ULPAs1</strain>
    </source>
</reference>
<dbReference type="InterPro" id="IPR007863">
    <property type="entry name" value="Peptidase_M16_C"/>
</dbReference>
<evidence type="ECO:0000313" key="3">
    <source>
        <dbReference type="EMBL" id="CAL63016.1"/>
    </source>
</evidence>
<keyword evidence="4" id="KW-1185">Reference proteome</keyword>
<keyword evidence="1" id="KW-0732">Signal</keyword>
<evidence type="ECO:0000259" key="2">
    <source>
        <dbReference type="Pfam" id="PF05193"/>
    </source>
</evidence>
<accession>A4G929</accession>
<organism evidence="3 4">
    <name type="scientific">Herminiimonas arsenicoxydans</name>
    <dbReference type="NCBI Taxonomy" id="204773"/>
    <lineage>
        <taxon>Bacteria</taxon>
        <taxon>Pseudomonadati</taxon>
        <taxon>Pseudomonadota</taxon>
        <taxon>Betaproteobacteria</taxon>
        <taxon>Burkholderiales</taxon>
        <taxon>Oxalobacteraceae</taxon>
        <taxon>Herminiimonas</taxon>
    </lineage>
</organism>
<proteinExistence type="predicted"/>
<sequence>MFKLMVGLTLCAACSISQAALQIQSWTLSNGARVLFVENHTIPILDVSVDFDAGSRRDPVGKSGTAALTNAMLARGLRAAQNPNEPAIGEAQISDAFADVAAQRGARLDDDRSGVTLRTLASEREMALALLARLLAQPSFPQEFLLRDKARTVATIKESLTQPEAIADKAFARLLYGTHPYGAQPTVESITAITRDDLLSFHAAYYVANRAVVALIGDITRADADRIALQLTQRLPQGAALPDLPAVPAAQGREERIPHQATQAHILLGMPALARHDPDHFALTVGNYVLGGGGFASRLMQQVREKRGLTYGVSSYFNPMAQAGPFQIGLQTKKEQAGEALKVTRDTLADYLREGPSAAELKAAKDNLTGSFALRIDSNRKILENIAAIGFYQLPLDYLNTWNAKIAAVTVAQVKAAFNRKLQLDKFSTVIVGGGL</sequence>
<dbReference type="Pfam" id="PF05193">
    <property type="entry name" value="Peptidase_M16_C"/>
    <property type="match status" value="1"/>
</dbReference>
<dbReference type="STRING" id="204773.HEAR2902"/>
<dbReference type="KEGG" id="har:HEAR2902"/>